<evidence type="ECO:0000256" key="5">
    <source>
        <dbReference type="ARBA" id="ARBA00022729"/>
    </source>
</evidence>
<accession>A0A8B7C5Q9</accession>
<feature type="active site" description="Proton donor" evidence="8">
    <location>
        <position position="321"/>
    </location>
</feature>
<comment type="subcellular location">
    <subcellularLocation>
        <location evidence="1">Secreted</location>
        <location evidence="1">Extracellular space</location>
    </subcellularLocation>
</comment>
<dbReference type="Pfam" id="PF00117">
    <property type="entry name" value="GATase"/>
    <property type="match status" value="1"/>
</dbReference>
<dbReference type="PROSITE" id="PS51273">
    <property type="entry name" value="GATASE_TYPE_1"/>
    <property type="match status" value="1"/>
</dbReference>
<reference evidence="12" key="2">
    <citation type="submission" date="2025-08" db="UniProtKB">
        <authorList>
            <consortium name="RefSeq"/>
        </authorList>
    </citation>
    <scope>IDENTIFICATION</scope>
    <source>
        <tissue evidence="12">Young leaves</tissue>
    </source>
</reference>
<feature type="active site" description="Nucleophile" evidence="8 9">
    <location>
        <position position="208"/>
    </location>
</feature>
<feature type="active site" evidence="9">
    <location>
        <position position="321"/>
    </location>
</feature>
<evidence type="ECO:0000256" key="1">
    <source>
        <dbReference type="ARBA" id="ARBA00004239"/>
    </source>
</evidence>
<evidence type="ECO:0000313" key="11">
    <source>
        <dbReference type="Proteomes" id="UP000228380"/>
    </source>
</evidence>
<dbReference type="SUPFAM" id="SSF52317">
    <property type="entry name" value="Class I glutamine amidotransferase-like"/>
    <property type="match status" value="1"/>
</dbReference>
<dbReference type="PANTHER" id="PTHR11315">
    <property type="entry name" value="PROTEASE FAMILY C26 GAMMA-GLUTAMYL HYDROLASE"/>
    <property type="match status" value="1"/>
</dbReference>
<keyword evidence="6 9" id="KW-0378">Hydrolase</keyword>
<dbReference type="RefSeq" id="XP_008792313.1">
    <property type="nucleotide sequence ID" value="XM_008794091.4"/>
</dbReference>
<comment type="similarity">
    <text evidence="2">Belongs to the peptidase C26 family.</text>
</comment>
<keyword evidence="4" id="KW-0964">Secreted</keyword>
<dbReference type="PROSITE" id="PS51275">
    <property type="entry name" value="PEPTIDASE_C26_GGH"/>
    <property type="match status" value="1"/>
</dbReference>
<dbReference type="OrthoDB" id="64220at2759"/>
<dbReference type="GO" id="GO:0005773">
    <property type="term" value="C:vacuole"/>
    <property type="evidence" value="ECO:0007669"/>
    <property type="project" value="TreeGrafter"/>
</dbReference>
<keyword evidence="11" id="KW-1185">Reference proteome</keyword>
<keyword evidence="5" id="KW-0732">Signal</keyword>
<dbReference type="KEGG" id="pda:103708964"/>
<dbReference type="AlphaFoldDB" id="A0A8B7C5Q9"/>
<dbReference type="GeneID" id="103708964"/>
<sequence length="394" mass="44158">MARLTTKAWRWIERIERKREQGVGEDEREGEEKGSALCGFQDSRTALGFQMVCRRAIWKLWWIPFLISFSGVLGQEILLPRGGNGVFGATAAESSCPSPDPSLYYRPVIGIVTHPGDGASGRLSNATNASNIPASYVKFVESAGARIIPLIYNEPWEVILDKLSLVNGVLFTGGWCKRGLYFETVKKIFQITLDRNDAGDHFPLFGICLGFELISMIITKDNNFCERFSGEDQASTLEFPDHVNMQGSVFERFPSELLKKLSTDCLAMQNHMFGISPKSLQENDALSSFFRILTTSTDANGEVYVSTAQAYNYPVTGFQWHPEKNAFEWGLPMIPHSEDAIRVTQHIANYFISEARKSSNRPSARKVLDNLIYNYSPTYGGKAGKGYDEVYIFT</sequence>
<protein>
    <recommendedName>
        <fullName evidence="3 9">folate gamma-glutamyl hydrolase</fullName>
        <ecNumber evidence="3 9">3.4.19.9</ecNumber>
    </recommendedName>
</protein>
<dbReference type="Gene3D" id="3.40.50.880">
    <property type="match status" value="1"/>
</dbReference>
<evidence type="ECO:0000256" key="2">
    <source>
        <dbReference type="ARBA" id="ARBA00011083"/>
    </source>
</evidence>
<evidence type="ECO:0000256" key="7">
    <source>
        <dbReference type="ARBA" id="ARBA00051589"/>
    </source>
</evidence>
<dbReference type="InterPro" id="IPR029062">
    <property type="entry name" value="Class_I_gatase-like"/>
</dbReference>
<evidence type="ECO:0000313" key="12">
    <source>
        <dbReference type="RefSeq" id="XP_008792313.1"/>
    </source>
</evidence>
<evidence type="ECO:0000256" key="6">
    <source>
        <dbReference type="ARBA" id="ARBA00022801"/>
    </source>
</evidence>
<proteinExistence type="inferred from homology"/>
<evidence type="ECO:0000256" key="9">
    <source>
        <dbReference type="PROSITE-ProRule" id="PRU00607"/>
    </source>
</evidence>
<reference evidence="11" key="1">
    <citation type="journal article" date="2019" name="Nat. Commun.">
        <title>Genome-wide association mapping of date palm fruit traits.</title>
        <authorList>
            <person name="Hazzouri K.M."/>
            <person name="Gros-Balthazard M."/>
            <person name="Flowers J.M."/>
            <person name="Copetti D."/>
            <person name="Lemansour A."/>
            <person name="Lebrun M."/>
            <person name="Masmoudi K."/>
            <person name="Ferrand S."/>
            <person name="Dhar M.I."/>
            <person name="Fresquez Z.A."/>
            <person name="Rosas U."/>
            <person name="Zhang J."/>
            <person name="Talag J."/>
            <person name="Lee S."/>
            <person name="Kudrna D."/>
            <person name="Powell R.F."/>
            <person name="Leitch I.J."/>
            <person name="Krueger R.R."/>
            <person name="Wing R.A."/>
            <person name="Amiri K.M.A."/>
            <person name="Purugganan M.D."/>
        </authorList>
    </citation>
    <scope>NUCLEOTIDE SEQUENCE [LARGE SCALE GENOMIC DNA]</scope>
    <source>
        <strain evidence="11">cv. Khalas</strain>
    </source>
</reference>
<organism evidence="11 12">
    <name type="scientific">Phoenix dactylifera</name>
    <name type="common">Date palm</name>
    <dbReference type="NCBI Taxonomy" id="42345"/>
    <lineage>
        <taxon>Eukaryota</taxon>
        <taxon>Viridiplantae</taxon>
        <taxon>Streptophyta</taxon>
        <taxon>Embryophyta</taxon>
        <taxon>Tracheophyta</taxon>
        <taxon>Spermatophyta</taxon>
        <taxon>Magnoliopsida</taxon>
        <taxon>Liliopsida</taxon>
        <taxon>Arecaceae</taxon>
        <taxon>Coryphoideae</taxon>
        <taxon>Phoeniceae</taxon>
        <taxon>Phoenix</taxon>
    </lineage>
</organism>
<dbReference type="GO" id="GO:0005576">
    <property type="term" value="C:extracellular region"/>
    <property type="evidence" value="ECO:0007669"/>
    <property type="project" value="UniProtKB-SubCell"/>
</dbReference>
<dbReference type="Proteomes" id="UP000228380">
    <property type="component" value="Chromosome 11"/>
</dbReference>
<dbReference type="EC" id="3.4.19.9" evidence="3 9"/>
<dbReference type="GO" id="GO:0034722">
    <property type="term" value="F:gamma-glutamyl-peptidase activity"/>
    <property type="evidence" value="ECO:0007669"/>
    <property type="project" value="UniProtKB-UniRule"/>
</dbReference>
<gene>
    <name evidence="12" type="primary">LOC103708964</name>
</gene>
<evidence type="ECO:0000259" key="10">
    <source>
        <dbReference type="Pfam" id="PF00117"/>
    </source>
</evidence>
<evidence type="ECO:0000256" key="3">
    <source>
        <dbReference type="ARBA" id="ARBA00012886"/>
    </source>
</evidence>
<dbReference type="GO" id="GO:0046900">
    <property type="term" value="P:tetrahydrofolylpolyglutamate metabolic process"/>
    <property type="evidence" value="ECO:0007669"/>
    <property type="project" value="TreeGrafter"/>
</dbReference>
<feature type="domain" description="Glutamine amidotransferase" evidence="10">
    <location>
        <begin position="140"/>
        <end position="327"/>
    </location>
</feature>
<evidence type="ECO:0000256" key="4">
    <source>
        <dbReference type="ARBA" id="ARBA00022525"/>
    </source>
</evidence>
<name>A0A8B7C5Q9_PHODC</name>
<dbReference type="FunFam" id="3.40.50.880:FF:000024">
    <property type="entry name" value="Folate gamma-glutamyl hydrolase"/>
    <property type="match status" value="1"/>
</dbReference>
<dbReference type="InterPro" id="IPR015527">
    <property type="entry name" value="Pept_C26_g-glut_hydrolase"/>
</dbReference>
<dbReference type="PANTHER" id="PTHR11315:SF0">
    <property type="entry name" value="FOLATE GAMMA-GLUTAMYL HYDROLASE"/>
    <property type="match status" value="1"/>
</dbReference>
<dbReference type="InterPro" id="IPR017926">
    <property type="entry name" value="GATASE"/>
</dbReference>
<evidence type="ECO:0000256" key="8">
    <source>
        <dbReference type="PIRSR" id="PIRSR615527-1"/>
    </source>
</evidence>
<comment type="catalytic activity">
    <reaction evidence="7 9">
        <text>(6S)-5,6,7,8-tetrahydrofolyl-(gamma-L-Glu)(n) + (n-1) H2O = (6S)-5,6,7,8-tetrahydrofolate + (n-1) L-glutamate</text>
        <dbReference type="Rhea" id="RHEA:56784"/>
        <dbReference type="Rhea" id="RHEA-COMP:14738"/>
        <dbReference type="ChEBI" id="CHEBI:15377"/>
        <dbReference type="ChEBI" id="CHEBI:29985"/>
        <dbReference type="ChEBI" id="CHEBI:57453"/>
        <dbReference type="ChEBI" id="CHEBI:141005"/>
        <dbReference type="EC" id="3.4.19.9"/>
    </reaction>
</comment>